<evidence type="ECO:0000313" key="2">
    <source>
        <dbReference type="Proteomes" id="UP001286313"/>
    </source>
</evidence>
<reference evidence="1" key="1">
    <citation type="submission" date="2023-10" db="EMBL/GenBank/DDBJ databases">
        <title>Genome assemblies of two species of porcelain crab, Petrolisthes cinctipes and Petrolisthes manimaculis (Anomura: Porcellanidae).</title>
        <authorList>
            <person name="Angst P."/>
        </authorList>
    </citation>
    <scope>NUCLEOTIDE SEQUENCE</scope>
    <source>
        <strain evidence="1">PB745_01</strain>
        <tissue evidence="1">Gill</tissue>
    </source>
</reference>
<gene>
    <name evidence="1" type="ORF">Pcinc_002386</name>
</gene>
<proteinExistence type="predicted"/>
<accession>A0AAE1GL18</accession>
<organism evidence="1 2">
    <name type="scientific">Petrolisthes cinctipes</name>
    <name type="common">Flat porcelain crab</name>
    <dbReference type="NCBI Taxonomy" id="88211"/>
    <lineage>
        <taxon>Eukaryota</taxon>
        <taxon>Metazoa</taxon>
        <taxon>Ecdysozoa</taxon>
        <taxon>Arthropoda</taxon>
        <taxon>Crustacea</taxon>
        <taxon>Multicrustacea</taxon>
        <taxon>Malacostraca</taxon>
        <taxon>Eumalacostraca</taxon>
        <taxon>Eucarida</taxon>
        <taxon>Decapoda</taxon>
        <taxon>Pleocyemata</taxon>
        <taxon>Anomura</taxon>
        <taxon>Galatheoidea</taxon>
        <taxon>Porcellanidae</taxon>
        <taxon>Petrolisthes</taxon>
    </lineage>
</organism>
<sequence>MTYFTSTAHRLFRYPTCGTKGQCVMAPGNSIIVMKTRKGVPACSPPHNQNKPQGHNTKGVSTTCCSGGMVVVEVVVSSCPQLPRLFPTTTRRLLSVLLTLLVLLGVQLPEVSCHLAERKPTSTRERRELINDDTVSAVITKVLLF</sequence>
<protein>
    <submittedName>
        <fullName evidence="1">Uncharacterized protein</fullName>
    </submittedName>
</protein>
<dbReference type="Proteomes" id="UP001286313">
    <property type="component" value="Unassembled WGS sequence"/>
</dbReference>
<comment type="caution">
    <text evidence="1">The sequence shown here is derived from an EMBL/GenBank/DDBJ whole genome shotgun (WGS) entry which is preliminary data.</text>
</comment>
<dbReference type="EMBL" id="JAWQEG010000170">
    <property type="protein sequence ID" value="KAK3893825.1"/>
    <property type="molecule type" value="Genomic_DNA"/>
</dbReference>
<evidence type="ECO:0000313" key="1">
    <source>
        <dbReference type="EMBL" id="KAK3893825.1"/>
    </source>
</evidence>
<name>A0AAE1GL18_PETCI</name>
<keyword evidence="2" id="KW-1185">Reference proteome</keyword>
<dbReference type="AlphaFoldDB" id="A0AAE1GL18"/>